<evidence type="ECO:0000256" key="2">
    <source>
        <dbReference type="ARBA" id="ARBA00023030"/>
    </source>
</evidence>
<dbReference type="GO" id="GO:0016020">
    <property type="term" value="C:membrane"/>
    <property type="evidence" value="ECO:0007669"/>
    <property type="project" value="InterPro"/>
</dbReference>
<accession>A0A914W088</accession>
<organism evidence="6 7">
    <name type="scientific">Plectus sambesii</name>
    <dbReference type="NCBI Taxonomy" id="2011161"/>
    <lineage>
        <taxon>Eukaryota</taxon>
        <taxon>Metazoa</taxon>
        <taxon>Ecdysozoa</taxon>
        <taxon>Nematoda</taxon>
        <taxon>Chromadorea</taxon>
        <taxon>Plectida</taxon>
        <taxon>Plectina</taxon>
        <taxon>Plectoidea</taxon>
        <taxon>Plectidae</taxon>
        <taxon>Plectus</taxon>
    </lineage>
</organism>
<evidence type="ECO:0000256" key="4">
    <source>
        <dbReference type="SAM" id="SignalP"/>
    </source>
</evidence>
<dbReference type="PROSITE" id="PS50278">
    <property type="entry name" value="PDGF_2"/>
    <property type="match status" value="1"/>
</dbReference>
<dbReference type="Gene3D" id="2.10.90.10">
    <property type="entry name" value="Cystine-knot cytokines"/>
    <property type="match status" value="1"/>
</dbReference>
<protein>
    <submittedName>
        <fullName evidence="7">Platelet-derived growth factor (PDGF) family profile domain-containing protein</fullName>
    </submittedName>
</protein>
<keyword evidence="2" id="KW-0339">Growth factor</keyword>
<keyword evidence="3" id="KW-0497">Mitogen</keyword>
<dbReference type="SUPFAM" id="SSF57501">
    <property type="entry name" value="Cystine-knot cytokines"/>
    <property type="match status" value="1"/>
</dbReference>
<dbReference type="GO" id="GO:0005615">
    <property type="term" value="C:extracellular space"/>
    <property type="evidence" value="ECO:0007669"/>
    <property type="project" value="TreeGrafter"/>
</dbReference>
<dbReference type="GO" id="GO:0008083">
    <property type="term" value="F:growth factor activity"/>
    <property type="evidence" value="ECO:0007669"/>
    <property type="project" value="UniProtKB-KW"/>
</dbReference>
<feature type="domain" description="Platelet-derived growth factor (PDGF) family profile" evidence="5">
    <location>
        <begin position="112"/>
        <end position="198"/>
    </location>
</feature>
<dbReference type="Proteomes" id="UP000887566">
    <property type="component" value="Unplaced"/>
</dbReference>
<dbReference type="PANTHER" id="PTHR11633">
    <property type="entry name" value="PLATELET-DERIVED GROWTH FACTOR"/>
    <property type="match status" value="1"/>
</dbReference>
<evidence type="ECO:0000256" key="3">
    <source>
        <dbReference type="ARBA" id="ARBA00023246"/>
    </source>
</evidence>
<evidence type="ECO:0000313" key="7">
    <source>
        <dbReference type="WBParaSite" id="PSAMB.scaffold275size59647.g4153.t1"/>
    </source>
</evidence>
<reference evidence="7" key="1">
    <citation type="submission" date="2022-11" db="UniProtKB">
        <authorList>
            <consortium name="WormBaseParasite"/>
        </authorList>
    </citation>
    <scope>IDENTIFICATION</scope>
</reference>
<name>A0A914W088_9BILA</name>
<dbReference type="WBParaSite" id="PSAMB.scaffold275size59647.g4153.t1">
    <property type="protein sequence ID" value="PSAMB.scaffold275size59647.g4153.t1"/>
    <property type="gene ID" value="PSAMB.scaffold275size59647.g4153"/>
</dbReference>
<proteinExistence type="inferred from homology"/>
<dbReference type="GO" id="GO:0070851">
    <property type="term" value="F:growth factor receptor binding"/>
    <property type="evidence" value="ECO:0007669"/>
    <property type="project" value="TreeGrafter"/>
</dbReference>
<feature type="signal peptide" evidence="4">
    <location>
        <begin position="1"/>
        <end position="20"/>
    </location>
</feature>
<evidence type="ECO:0000313" key="6">
    <source>
        <dbReference type="Proteomes" id="UP000887566"/>
    </source>
</evidence>
<dbReference type="InterPro" id="IPR000072">
    <property type="entry name" value="PDGF/VEGF_dom"/>
</dbReference>
<dbReference type="GO" id="GO:0008284">
    <property type="term" value="P:positive regulation of cell population proliferation"/>
    <property type="evidence" value="ECO:0007669"/>
    <property type="project" value="TreeGrafter"/>
</dbReference>
<keyword evidence="6" id="KW-1185">Reference proteome</keyword>
<sequence length="305" mass="34059">MNTLAIAVLLSFTAVLTCNGSRAPIPPHLLVKLKGMHYKNDIHRVGVTVVPMRTVSHAEHEISIGGFFGGSERQLHAPRGREGFDDVGSHNFGGNVSGVELINNPKQASNSCEQREICVPVPVDDQDASIFIFPQCIELPQCLGSCCDSFQRCHARHVVPVRVAVTKWQYDNGELREVNKTYVQMAKHMDCGCEKCKENSVVVCNENQVRKECACHCANEQEAVNCNSPWKWSNHRCKCECKLDRCADGETLNQTACKCFPVMRNEVRSRSTDISREPEVLQGNTALLPVLKAKRKSDRTSHIFH</sequence>
<dbReference type="Pfam" id="PF00341">
    <property type="entry name" value="PDGF"/>
    <property type="match status" value="1"/>
</dbReference>
<dbReference type="PANTHER" id="PTHR11633:SF1">
    <property type="entry name" value="LD28763P"/>
    <property type="match status" value="1"/>
</dbReference>
<comment type="similarity">
    <text evidence="1">Belongs to the PDGF/VEGF growth factor family.</text>
</comment>
<dbReference type="GO" id="GO:0051781">
    <property type="term" value="P:positive regulation of cell division"/>
    <property type="evidence" value="ECO:0007669"/>
    <property type="project" value="UniProtKB-KW"/>
</dbReference>
<feature type="chain" id="PRO_5037548206" evidence="4">
    <location>
        <begin position="21"/>
        <end position="305"/>
    </location>
</feature>
<dbReference type="AlphaFoldDB" id="A0A914W088"/>
<keyword evidence="4" id="KW-0732">Signal</keyword>
<dbReference type="InterPro" id="IPR029034">
    <property type="entry name" value="Cystine-knot_cytokine"/>
</dbReference>
<evidence type="ECO:0000256" key="1">
    <source>
        <dbReference type="ARBA" id="ARBA00006686"/>
    </source>
</evidence>
<evidence type="ECO:0000259" key="5">
    <source>
        <dbReference type="PROSITE" id="PS50278"/>
    </source>
</evidence>